<keyword evidence="5 7" id="KW-1133">Transmembrane helix</keyword>
<comment type="subcellular location">
    <subcellularLocation>
        <location evidence="1 7">Cell membrane</location>
        <topology evidence="1 7">Multi-pass membrane protein</topology>
    </subcellularLocation>
</comment>
<evidence type="ECO:0000313" key="10">
    <source>
        <dbReference type="Proteomes" id="UP000261257"/>
    </source>
</evidence>
<feature type="transmembrane region" description="Helical" evidence="7">
    <location>
        <begin position="111"/>
        <end position="135"/>
    </location>
</feature>
<accession>A0A3E4U6L8</accession>
<dbReference type="AlphaFoldDB" id="A0A3E4U6L8"/>
<evidence type="ECO:0000256" key="1">
    <source>
        <dbReference type="ARBA" id="ARBA00004651"/>
    </source>
</evidence>
<feature type="transmembrane region" description="Helical" evidence="7">
    <location>
        <begin position="167"/>
        <end position="187"/>
    </location>
</feature>
<dbReference type="Gene3D" id="1.10.3720.10">
    <property type="entry name" value="MetI-like"/>
    <property type="match status" value="1"/>
</dbReference>
<organism evidence="9 10">
    <name type="scientific">Hungatella hathewayi</name>
    <dbReference type="NCBI Taxonomy" id="154046"/>
    <lineage>
        <taxon>Bacteria</taxon>
        <taxon>Bacillati</taxon>
        <taxon>Bacillota</taxon>
        <taxon>Clostridia</taxon>
        <taxon>Lachnospirales</taxon>
        <taxon>Lachnospiraceae</taxon>
        <taxon>Hungatella</taxon>
    </lineage>
</organism>
<dbReference type="PANTHER" id="PTHR30193">
    <property type="entry name" value="ABC TRANSPORTER PERMEASE PROTEIN"/>
    <property type="match status" value="1"/>
</dbReference>
<evidence type="ECO:0000256" key="5">
    <source>
        <dbReference type="ARBA" id="ARBA00022989"/>
    </source>
</evidence>
<feature type="transmembrane region" description="Helical" evidence="7">
    <location>
        <begin position="76"/>
        <end position="99"/>
    </location>
</feature>
<comment type="caution">
    <text evidence="9">The sequence shown here is derived from an EMBL/GenBank/DDBJ whole genome shotgun (WGS) entry which is preliminary data.</text>
</comment>
<keyword evidence="6 7" id="KW-0472">Membrane</keyword>
<keyword evidence="3" id="KW-1003">Cell membrane</keyword>
<feature type="transmembrane region" description="Helical" evidence="7">
    <location>
        <begin position="241"/>
        <end position="264"/>
    </location>
</feature>
<dbReference type="CDD" id="cd06261">
    <property type="entry name" value="TM_PBP2"/>
    <property type="match status" value="1"/>
</dbReference>
<evidence type="ECO:0000313" key="9">
    <source>
        <dbReference type="EMBL" id="RGM03209.1"/>
    </source>
</evidence>
<dbReference type="Proteomes" id="UP000261257">
    <property type="component" value="Unassembled WGS sequence"/>
</dbReference>
<dbReference type="GO" id="GO:0055085">
    <property type="term" value="P:transmembrane transport"/>
    <property type="evidence" value="ECO:0007669"/>
    <property type="project" value="InterPro"/>
</dbReference>
<feature type="transmembrane region" description="Helical" evidence="7">
    <location>
        <begin position="16"/>
        <end position="37"/>
    </location>
</feature>
<dbReference type="InterPro" id="IPR000515">
    <property type="entry name" value="MetI-like"/>
</dbReference>
<dbReference type="SUPFAM" id="SSF161098">
    <property type="entry name" value="MetI-like"/>
    <property type="match status" value="1"/>
</dbReference>
<protein>
    <submittedName>
        <fullName evidence="9">Sugar ABC transporter permease</fullName>
    </submittedName>
</protein>
<feature type="domain" description="ABC transmembrane type-1" evidence="8">
    <location>
        <begin position="75"/>
        <end position="295"/>
    </location>
</feature>
<proteinExistence type="inferred from homology"/>
<dbReference type="Pfam" id="PF00528">
    <property type="entry name" value="BPD_transp_1"/>
    <property type="match status" value="1"/>
</dbReference>
<dbReference type="EMBL" id="QSSQ01000015">
    <property type="protein sequence ID" value="RGM03209.1"/>
    <property type="molecule type" value="Genomic_DNA"/>
</dbReference>
<evidence type="ECO:0000256" key="3">
    <source>
        <dbReference type="ARBA" id="ARBA00022475"/>
    </source>
</evidence>
<evidence type="ECO:0000256" key="6">
    <source>
        <dbReference type="ARBA" id="ARBA00023136"/>
    </source>
</evidence>
<reference evidence="9 10" key="1">
    <citation type="submission" date="2018-08" db="EMBL/GenBank/DDBJ databases">
        <title>A genome reference for cultivated species of the human gut microbiota.</title>
        <authorList>
            <person name="Zou Y."/>
            <person name="Xue W."/>
            <person name="Luo G."/>
        </authorList>
    </citation>
    <scope>NUCLEOTIDE SEQUENCE [LARGE SCALE GENOMIC DNA]</scope>
    <source>
        <strain evidence="9 10">TF05-11AC</strain>
    </source>
</reference>
<name>A0A3E4U6L8_9FIRM</name>
<evidence type="ECO:0000259" key="8">
    <source>
        <dbReference type="PROSITE" id="PS50928"/>
    </source>
</evidence>
<gene>
    <name evidence="9" type="ORF">DXC39_15855</name>
</gene>
<dbReference type="InterPro" id="IPR051393">
    <property type="entry name" value="ABC_transporter_permease"/>
</dbReference>
<evidence type="ECO:0000256" key="2">
    <source>
        <dbReference type="ARBA" id="ARBA00022448"/>
    </source>
</evidence>
<dbReference type="PROSITE" id="PS50928">
    <property type="entry name" value="ABC_TM1"/>
    <property type="match status" value="1"/>
</dbReference>
<dbReference type="PANTHER" id="PTHR30193:SF37">
    <property type="entry name" value="INNER MEMBRANE ABC TRANSPORTER PERMEASE PROTEIN YCJO"/>
    <property type="match status" value="1"/>
</dbReference>
<feature type="transmembrane region" description="Helical" evidence="7">
    <location>
        <begin position="276"/>
        <end position="296"/>
    </location>
</feature>
<keyword evidence="4 7" id="KW-0812">Transmembrane</keyword>
<keyword evidence="2 7" id="KW-0813">Transport</keyword>
<comment type="similarity">
    <text evidence="7">Belongs to the binding-protein-dependent transport system permease family.</text>
</comment>
<evidence type="ECO:0000256" key="7">
    <source>
        <dbReference type="RuleBase" id="RU363032"/>
    </source>
</evidence>
<evidence type="ECO:0000256" key="4">
    <source>
        <dbReference type="ARBA" id="ARBA00022692"/>
    </source>
</evidence>
<sequence>MMKQKKWTKRKIKKQMTWYSFIIVSIVTLLLLVYLPMLTTIKYSLFDVSVIGFGEKFAGLKNYKVLMTQSTFLKSLWNTVLLALLGLLTIPLGFILATMINSLGSGKAQSFFRIGFYLPNIITGVSVILMFQAVLQGDGGLLNTFLSRIMGREITIGWLSNAKYAKIGATILWCWMNMGYSMLINLASMQSVPTEIYDAAAVDGANGWKKICYITIPCMRGCFSFLLVTTMINGLSRFTDLFIIGGNSSAGVPGGTLQTILMYIYQFSFEVPNYGISSAGAMILFVMVYAFTMLNVKLTGFLDEEK</sequence>
<dbReference type="RefSeq" id="WP_117634127.1">
    <property type="nucleotide sequence ID" value="NZ_QRQF01000019.1"/>
</dbReference>
<dbReference type="InterPro" id="IPR035906">
    <property type="entry name" value="MetI-like_sf"/>
</dbReference>
<dbReference type="GO" id="GO:0005886">
    <property type="term" value="C:plasma membrane"/>
    <property type="evidence" value="ECO:0007669"/>
    <property type="project" value="UniProtKB-SubCell"/>
</dbReference>